<evidence type="ECO:0000256" key="3">
    <source>
        <dbReference type="ARBA" id="ARBA00022448"/>
    </source>
</evidence>
<comment type="similarity">
    <text evidence="2 7">Belongs to the MIP/aquaporin (TC 1.A.8) family.</text>
</comment>
<evidence type="ECO:0000256" key="2">
    <source>
        <dbReference type="ARBA" id="ARBA00006175"/>
    </source>
</evidence>
<accession>A0ABP8P407</accession>
<dbReference type="InterPro" id="IPR000425">
    <property type="entry name" value="MIP"/>
</dbReference>
<gene>
    <name evidence="9" type="ORF">GCM10023171_10050</name>
</gene>
<dbReference type="InterPro" id="IPR023271">
    <property type="entry name" value="Aquaporin-like"/>
</dbReference>
<name>A0ABP8P407_9MICO</name>
<feature type="transmembrane region" description="Helical" evidence="8">
    <location>
        <begin position="87"/>
        <end position="109"/>
    </location>
</feature>
<dbReference type="InterPro" id="IPR050363">
    <property type="entry name" value="MIP/Aquaporin"/>
</dbReference>
<feature type="transmembrane region" description="Helical" evidence="8">
    <location>
        <begin position="7"/>
        <end position="33"/>
    </location>
</feature>
<dbReference type="Gene3D" id="1.20.1080.10">
    <property type="entry name" value="Glycerol uptake facilitator protein"/>
    <property type="match status" value="1"/>
</dbReference>
<dbReference type="PANTHER" id="PTHR43829">
    <property type="entry name" value="AQUAPORIN OR AQUAGLYCEROPORIN RELATED"/>
    <property type="match status" value="1"/>
</dbReference>
<keyword evidence="3 7" id="KW-0813">Transport</keyword>
<evidence type="ECO:0000256" key="4">
    <source>
        <dbReference type="ARBA" id="ARBA00022692"/>
    </source>
</evidence>
<dbReference type="RefSeq" id="WP_345184985.1">
    <property type="nucleotide sequence ID" value="NZ_BAABGP010000008.1"/>
</dbReference>
<feature type="transmembrane region" description="Helical" evidence="8">
    <location>
        <begin position="169"/>
        <end position="189"/>
    </location>
</feature>
<dbReference type="PRINTS" id="PR00783">
    <property type="entry name" value="MINTRINSICP"/>
</dbReference>
<keyword evidence="4 7" id="KW-0812">Transmembrane</keyword>
<evidence type="ECO:0000256" key="8">
    <source>
        <dbReference type="SAM" id="Phobius"/>
    </source>
</evidence>
<protein>
    <submittedName>
        <fullName evidence="9">MIP/aquaporin family protein</fullName>
    </submittedName>
</protein>
<evidence type="ECO:0000256" key="1">
    <source>
        <dbReference type="ARBA" id="ARBA00004141"/>
    </source>
</evidence>
<feature type="transmembrane region" description="Helical" evidence="8">
    <location>
        <begin position="53"/>
        <end position="80"/>
    </location>
</feature>
<reference evidence="10" key="1">
    <citation type="journal article" date="2019" name="Int. J. Syst. Evol. Microbiol.">
        <title>The Global Catalogue of Microorganisms (GCM) 10K type strain sequencing project: providing services to taxonomists for standard genome sequencing and annotation.</title>
        <authorList>
            <consortium name="The Broad Institute Genomics Platform"/>
            <consortium name="The Broad Institute Genome Sequencing Center for Infectious Disease"/>
            <person name="Wu L."/>
            <person name="Ma J."/>
        </authorList>
    </citation>
    <scope>NUCLEOTIDE SEQUENCE [LARGE SCALE GENOMIC DNA]</scope>
    <source>
        <strain evidence="10">JCM 17839</strain>
    </source>
</reference>
<evidence type="ECO:0000256" key="5">
    <source>
        <dbReference type="ARBA" id="ARBA00022989"/>
    </source>
</evidence>
<keyword evidence="5 8" id="KW-1133">Transmembrane helix</keyword>
<evidence type="ECO:0000256" key="6">
    <source>
        <dbReference type="ARBA" id="ARBA00023136"/>
    </source>
</evidence>
<evidence type="ECO:0000313" key="9">
    <source>
        <dbReference type="EMBL" id="GAA4481530.1"/>
    </source>
</evidence>
<dbReference type="EMBL" id="BAABGP010000008">
    <property type="protein sequence ID" value="GAA4481530.1"/>
    <property type="molecule type" value="Genomic_DNA"/>
</dbReference>
<evidence type="ECO:0000313" key="10">
    <source>
        <dbReference type="Proteomes" id="UP001500731"/>
    </source>
</evidence>
<evidence type="ECO:0000256" key="7">
    <source>
        <dbReference type="RuleBase" id="RU000477"/>
    </source>
</evidence>
<keyword evidence="10" id="KW-1185">Reference proteome</keyword>
<comment type="subcellular location">
    <subcellularLocation>
        <location evidence="1">Membrane</location>
        <topology evidence="1">Multi-pass membrane protein</topology>
    </subcellularLocation>
</comment>
<dbReference type="PANTHER" id="PTHR43829:SF9">
    <property type="entry name" value="AQUAPORIN-9"/>
    <property type="match status" value="1"/>
</dbReference>
<keyword evidence="6 8" id="KW-0472">Membrane</keyword>
<organism evidence="9 10">
    <name type="scientific">Microbacterium panaciterrae</name>
    <dbReference type="NCBI Taxonomy" id="985759"/>
    <lineage>
        <taxon>Bacteria</taxon>
        <taxon>Bacillati</taxon>
        <taxon>Actinomycetota</taxon>
        <taxon>Actinomycetes</taxon>
        <taxon>Micrococcales</taxon>
        <taxon>Microbacteriaceae</taxon>
        <taxon>Microbacterium</taxon>
    </lineage>
</organism>
<sequence>MTEVNLGLYFLSELVGTAMLLLMGCGVVANVALAKNKGFNGGFLMVNWGWGLAVFAGVLVASYSGAILNPAVGIGLLIAGKITFVQFLVAAAAELLGAIIGATLCWLAYKQHFDDEPDPANKLGVFSTGPAIRSYGWNLVTEIIGTFVLVFTVLAFADFGDIKVGTPGGLGPLTALPVALIVVAIGASLGGPTGYAINPARDLGPRIAHAILPIKGKGSSDWAYSWVPVVGPLLGGSIAALLAPVLLHLAK</sequence>
<feature type="transmembrane region" description="Helical" evidence="8">
    <location>
        <begin position="229"/>
        <end position="250"/>
    </location>
</feature>
<dbReference type="Proteomes" id="UP001500731">
    <property type="component" value="Unassembled WGS sequence"/>
</dbReference>
<dbReference type="Pfam" id="PF00230">
    <property type="entry name" value="MIP"/>
    <property type="match status" value="1"/>
</dbReference>
<comment type="caution">
    <text evidence="9">The sequence shown here is derived from an EMBL/GenBank/DDBJ whole genome shotgun (WGS) entry which is preliminary data.</text>
</comment>
<feature type="transmembrane region" description="Helical" evidence="8">
    <location>
        <begin position="135"/>
        <end position="157"/>
    </location>
</feature>
<dbReference type="SUPFAM" id="SSF81338">
    <property type="entry name" value="Aquaporin-like"/>
    <property type="match status" value="1"/>
</dbReference>
<proteinExistence type="inferred from homology"/>